<dbReference type="GO" id="GO:0008757">
    <property type="term" value="F:S-adenosylmethionine-dependent methyltransferase activity"/>
    <property type="evidence" value="ECO:0007669"/>
    <property type="project" value="InterPro"/>
</dbReference>
<keyword evidence="2" id="KW-0489">Methyltransferase</keyword>
<feature type="domain" description="Methyltransferase type 11" evidence="1">
    <location>
        <begin position="65"/>
        <end position="157"/>
    </location>
</feature>
<comment type="caution">
    <text evidence="2">The sequence shown here is derived from an EMBL/GenBank/DDBJ whole genome shotgun (WGS) entry which is preliminary data.</text>
</comment>
<dbReference type="InterPro" id="IPR029063">
    <property type="entry name" value="SAM-dependent_MTases_sf"/>
</dbReference>
<dbReference type="Pfam" id="PF08241">
    <property type="entry name" value="Methyltransf_11"/>
    <property type="match status" value="1"/>
</dbReference>
<proteinExistence type="predicted"/>
<evidence type="ECO:0000313" key="2">
    <source>
        <dbReference type="EMBL" id="PAJ68465.1"/>
    </source>
</evidence>
<dbReference type="SUPFAM" id="SSF53335">
    <property type="entry name" value="S-adenosyl-L-methionine-dependent methyltransferases"/>
    <property type="match status" value="1"/>
</dbReference>
<sequence length="255" mass="28159">MHNSDHSLIDATVTPSAANRQFWDDDAARYHADHAAYLSSFYWCPEMLHESEARLLGDLAGRSVLEIGCGSAPCSAWLARPEQGTGFVTGFDISAGMLRRAPTGLPLAQADVLALPYRDAAFDVAFSAFGALPFVADLDVALSEIRRVLRPGARFVFSVTHPMRWVFPDDPVSTTAEISYFDRAYEERDAEGRLTYAEYHRTFGDWVRALRTAGLPLVDVTEPTWPPTLTKTWGQWSPERGALFPGTAIFATQAV</sequence>
<accession>A0A269PAV7</accession>
<dbReference type="PANTHER" id="PTHR42912:SF93">
    <property type="entry name" value="N6-ADENOSINE-METHYLTRANSFERASE TMT1A"/>
    <property type="match status" value="1"/>
</dbReference>
<dbReference type="InterPro" id="IPR050508">
    <property type="entry name" value="Methyltransf_Superfamily"/>
</dbReference>
<evidence type="ECO:0000259" key="1">
    <source>
        <dbReference type="Pfam" id="PF08241"/>
    </source>
</evidence>
<dbReference type="EMBL" id="NQMQ01000026">
    <property type="protein sequence ID" value="PAJ68465.1"/>
    <property type="molecule type" value="Genomic_DNA"/>
</dbReference>
<gene>
    <name evidence="2" type="ORF">CIG21_10655</name>
</gene>
<evidence type="ECO:0000313" key="3">
    <source>
        <dbReference type="Proteomes" id="UP000215771"/>
    </source>
</evidence>
<dbReference type="CDD" id="cd02440">
    <property type="entry name" value="AdoMet_MTases"/>
    <property type="match status" value="1"/>
</dbReference>
<dbReference type="AlphaFoldDB" id="A0A269PAV7"/>
<dbReference type="RefSeq" id="WP_095278820.1">
    <property type="nucleotide sequence ID" value="NZ_CP047655.1"/>
</dbReference>
<protein>
    <submittedName>
        <fullName evidence="2">SAM-dependent methyltransferase</fullName>
    </submittedName>
</protein>
<keyword evidence="2" id="KW-0808">Transferase</keyword>
<dbReference type="PANTHER" id="PTHR42912">
    <property type="entry name" value="METHYLTRANSFERASE"/>
    <property type="match status" value="1"/>
</dbReference>
<dbReference type="InterPro" id="IPR013216">
    <property type="entry name" value="Methyltransf_11"/>
</dbReference>
<dbReference type="Gene3D" id="3.40.50.150">
    <property type="entry name" value="Vaccinia Virus protein VP39"/>
    <property type="match status" value="1"/>
</dbReference>
<organism evidence="2 3">
    <name type="scientific">Corynebacterium hadale</name>
    <dbReference type="NCBI Taxonomy" id="2026255"/>
    <lineage>
        <taxon>Bacteria</taxon>
        <taxon>Bacillati</taxon>
        <taxon>Actinomycetota</taxon>
        <taxon>Actinomycetes</taxon>
        <taxon>Mycobacteriales</taxon>
        <taxon>Corynebacteriaceae</taxon>
        <taxon>Corynebacterium</taxon>
    </lineage>
</organism>
<dbReference type="Proteomes" id="UP000215771">
    <property type="component" value="Unassembled WGS sequence"/>
</dbReference>
<reference evidence="2 3" key="1">
    <citation type="submission" date="2017-08" db="EMBL/GenBank/DDBJ databases">
        <authorList>
            <person name="de Groot N.N."/>
        </authorList>
    </citation>
    <scope>NUCLEOTIDE SEQUENCE [LARGE SCALE GENOMIC DNA]</scope>
    <source>
        <strain evidence="2 3">NBT06-6</strain>
    </source>
</reference>
<dbReference type="GO" id="GO:0032259">
    <property type="term" value="P:methylation"/>
    <property type="evidence" value="ECO:0007669"/>
    <property type="project" value="UniProtKB-KW"/>
</dbReference>
<name>A0A269PAV7_9CORY</name>